<evidence type="ECO:0000313" key="7">
    <source>
        <dbReference type="Proteomes" id="UP000236959"/>
    </source>
</evidence>
<comment type="caution">
    <text evidence="6">The sequence shown here is derived from an EMBL/GenBank/DDBJ whole genome shotgun (WGS) entry which is preliminary data.</text>
</comment>
<dbReference type="InterPro" id="IPR036390">
    <property type="entry name" value="WH_DNA-bd_sf"/>
</dbReference>
<dbReference type="SUPFAM" id="SSF46785">
    <property type="entry name" value="Winged helix' DNA-binding domain"/>
    <property type="match status" value="1"/>
</dbReference>
<organism evidence="6 7">
    <name type="scientific">Roseibium marinum</name>
    <dbReference type="NCBI Taxonomy" id="281252"/>
    <lineage>
        <taxon>Bacteria</taxon>
        <taxon>Pseudomonadati</taxon>
        <taxon>Pseudomonadota</taxon>
        <taxon>Alphaproteobacteria</taxon>
        <taxon>Hyphomicrobiales</taxon>
        <taxon>Stappiaceae</taxon>
        <taxon>Roseibium</taxon>
    </lineage>
</organism>
<evidence type="ECO:0000256" key="2">
    <source>
        <dbReference type="ARBA" id="ARBA00023015"/>
    </source>
</evidence>
<dbReference type="InterPro" id="IPR005119">
    <property type="entry name" value="LysR_subst-bd"/>
</dbReference>
<name>A0A2S3V3E1_9HYPH</name>
<dbReference type="InterPro" id="IPR000847">
    <property type="entry name" value="LysR_HTH_N"/>
</dbReference>
<dbReference type="Gene3D" id="3.40.190.10">
    <property type="entry name" value="Periplasmic binding protein-like II"/>
    <property type="match status" value="2"/>
</dbReference>
<sequence>MQLPAKCISNSSTRPRRGRLAINLKQLIYFQKALETGNITQAAAELHVAQTALGIQIRNLESELGVPLLERHSRGVRATPCGDVLSQYAEEIISRVEQAKRAVRERAGSGTKTITLGLTPSIVRLVGDEILTDLSHMLPGVSLAVVEDFSIVLMRQLERGELSCALTFAQHTDPRFTRRALLEEELFLITANETDGDTGEITFRDAIAHELALCAERDVVTMSVTEIATRLGVPLQVAYQVQSLRAVKNLVAKGVAATIMPYGAAEGELRKGEFIARHIVSPAIVRTLAIVIPRDRGAAGLGPEFDAFIDAVADRLHAARGPVTRRL</sequence>
<evidence type="ECO:0000256" key="4">
    <source>
        <dbReference type="ARBA" id="ARBA00023163"/>
    </source>
</evidence>
<dbReference type="Proteomes" id="UP000236959">
    <property type="component" value="Unassembled WGS sequence"/>
</dbReference>
<evidence type="ECO:0000256" key="1">
    <source>
        <dbReference type="ARBA" id="ARBA00009437"/>
    </source>
</evidence>
<dbReference type="EMBL" id="PPCN01000001">
    <property type="protein sequence ID" value="POF34507.1"/>
    <property type="molecule type" value="Genomic_DNA"/>
</dbReference>
<dbReference type="SUPFAM" id="SSF53850">
    <property type="entry name" value="Periplasmic binding protein-like II"/>
    <property type="match status" value="1"/>
</dbReference>
<dbReference type="OrthoDB" id="8479357at2"/>
<keyword evidence="7" id="KW-1185">Reference proteome</keyword>
<dbReference type="PRINTS" id="PR00039">
    <property type="entry name" value="HTHLYSR"/>
</dbReference>
<keyword evidence="4" id="KW-0804">Transcription</keyword>
<reference evidence="6 7" key="1">
    <citation type="submission" date="2018-01" db="EMBL/GenBank/DDBJ databases">
        <title>Genomic Encyclopedia of Archaeal and Bacterial Type Strains, Phase II (KMG-II): from individual species to whole genera.</title>
        <authorList>
            <person name="Goeker M."/>
        </authorList>
    </citation>
    <scope>NUCLEOTIDE SEQUENCE [LARGE SCALE GENOMIC DNA]</scope>
    <source>
        <strain evidence="6 7">DSM 17023</strain>
    </source>
</reference>
<evidence type="ECO:0000259" key="5">
    <source>
        <dbReference type="PROSITE" id="PS50931"/>
    </source>
</evidence>
<dbReference type="Pfam" id="PF00126">
    <property type="entry name" value="HTH_1"/>
    <property type="match status" value="1"/>
</dbReference>
<accession>A0A2S3V3E1</accession>
<proteinExistence type="inferred from homology"/>
<dbReference type="InterPro" id="IPR036388">
    <property type="entry name" value="WH-like_DNA-bd_sf"/>
</dbReference>
<dbReference type="GO" id="GO:0003700">
    <property type="term" value="F:DNA-binding transcription factor activity"/>
    <property type="evidence" value="ECO:0007669"/>
    <property type="project" value="InterPro"/>
</dbReference>
<dbReference type="FunFam" id="1.10.10.10:FF:000001">
    <property type="entry name" value="LysR family transcriptional regulator"/>
    <property type="match status" value="1"/>
</dbReference>
<comment type="similarity">
    <text evidence="1">Belongs to the LysR transcriptional regulatory family.</text>
</comment>
<dbReference type="Pfam" id="PF03466">
    <property type="entry name" value="LysR_substrate"/>
    <property type="match status" value="1"/>
</dbReference>
<dbReference type="GO" id="GO:0005829">
    <property type="term" value="C:cytosol"/>
    <property type="evidence" value="ECO:0007669"/>
    <property type="project" value="TreeGrafter"/>
</dbReference>
<evidence type="ECO:0000313" key="6">
    <source>
        <dbReference type="EMBL" id="POF34507.1"/>
    </source>
</evidence>
<dbReference type="PROSITE" id="PS50931">
    <property type="entry name" value="HTH_LYSR"/>
    <property type="match status" value="1"/>
</dbReference>
<feature type="domain" description="HTH lysR-type" evidence="5">
    <location>
        <begin position="22"/>
        <end position="79"/>
    </location>
</feature>
<dbReference type="Gene3D" id="1.10.10.10">
    <property type="entry name" value="Winged helix-like DNA-binding domain superfamily/Winged helix DNA-binding domain"/>
    <property type="match status" value="1"/>
</dbReference>
<dbReference type="PANTHER" id="PTHR30419">
    <property type="entry name" value="HTH-TYPE TRANSCRIPTIONAL REGULATOR YBHD"/>
    <property type="match status" value="1"/>
</dbReference>
<keyword evidence="3" id="KW-0238">DNA-binding</keyword>
<evidence type="ECO:0000256" key="3">
    <source>
        <dbReference type="ARBA" id="ARBA00023125"/>
    </source>
</evidence>
<keyword evidence="2" id="KW-0805">Transcription regulation</keyword>
<gene>
    <name evidence="6" type="ORF">CLV41_101963</name>
</gene>
<dbReference type="InterPro" id="IPR050950">
    <property type="entry name" value="HTH-type_LysR_regulators"/>
</dbReference>
<dbReference type="AlphaFoldDB" id="A0A2S3V3E1"/>
<dbReference type="GO" id="GO:0003677">
    <property type="term" value="F:DNA binding"/>
    <property type="evidence" value="ECO:0007669"/>
    <property type="project" value="UniProtKB-KW"/>
</dbReference>
<protein>
    <submittedName>
        <fullName evidence="6">LysR family nitrogen assimilation transcriptional regulator</fullName>
    </submittedName>
</protein>